<keyword evidence="2" id="KW-1185">Reference proteome</keyword>
<accession>A0A9D4KDC9</accession>
<dbReference type="Gene3D" id="1.25.40.20">
    <property type="entry name" value="Ankyrin repeat-containing domain"/>
    <property type="match status" value="1"/>
</dbReference>
<comment type="caution">
    <text evidence="1">The sequence shown here is derived from an EMBL/GenBank/DDBJ whole genome shotgun (WGS) entry which is preliminary data.</text>
</comment>
<name>A0A9D4KDC9_DREPO</name>
<dbReference type="Proteomes" id="UP000828390">
    <property type="component" value="Unassembled WGS sequence"/>
</dbReference>
<protein>
    <recommendedName>
        <fullName evidence="3">Ankyrin repeat domain-containing protein</fullName>
    </recommendedName>
</protein>
<evidence type="ECO:0008006" key="3">
    <source>
        <dbReference type="Google" id="ProtNLM"/>
    </source>
</evidence>
<dbReference type="InterPro" id="IPR036770">
    <property type="entry name" value="Ankyrin_rpt-contain_sf"/>
</dbReference>
<reference evidence="1" key="1">
    <citation type="journal article" date="2019" name="bioRxiv">
        <title>The Genome of the Zebra Mussel, Dreissena polymorpha: A Resource for Invasive Species Research.</title>
        <authorList>
            <person name="McCartney M.A."/>
            <person name="Auch B."/>
            <person name="Kono T."/>
            <person name="Mallez S."/>
            <person name="Zhang Y."/>
            <person name="Obille A."/>
            <person name="Becker A."/>
            <person name="Abrahante J.E."/>
            <person name="Garbe J."/>
            <person name="Badalamenti J.P."/>
            <person name="Herman A."/>
            <person name="Mangelson H."/>
            <person name="Liachko I."/>
            <person name="Sullivan S."/>
            <person name="Sone E.D."/>
            <person name="Koren S."/>
            <person name="Silverstein K.A.T."/>
            <person name="Beckman K.B."/>
            <person name="Gohl D.M."/>
        </authorList>
    </citation>
    <scope>NUCLEOTIDE SEQUENCE</scope>
    <source>
        <strain evidence="1">Duluth1</strain>
        <tissue evidence="1">Whole animal</tissue>
    </source>
</reference>
<evidence type="ECO:0000313" key="1">
    <source>
        <dbReference type="EMBL" id="KAH3837743.1"/>
    </source>
</evidence>
<proteinExistence type="predicted"/>
<dbReference type="EMBL" id="JAIWYP010000004">
    <property type="protein sequence ID" value="KAH3837743.1"/>
    <property type="molecule type" value="Genomic_DNA"/>
</dbReference>
<dbReference type="SUPFAM" id="SSF48403">
    <property type="entry name" value="Ankyrin repeat"/>
    <property type="match status" value="1"/>
</dbReference>
<sequence length="52" mass="5689">MIAGGRGFPAVVDQLLSLEADPDIKSSNGWTALDWARKFNQEEVIALLEANM</sequence>
<reference evidence="1" key="2">
    <citation type="submission" date="2020-11" db="EMBL/GenBank/DDBJ databases">
        <authorList>
            <person name="McCartney M.A."/>
            <person name="Auch B."/>
            <person name="Kono T."/>
            <person name="Mallez S."/>
            <person name="Becker A."/>
            <person name="Gohl D.M."/>
            <person name="Silverstein K.A.T."/>
            <person name="Koren S."/>
            <person name="Bechman K.B."/>
            <person name="Herman A."/>
            <person name="Abrahante J.E."/>
            <person name="Garbe J."/>
        </authorList>
    </citation>
    <scope>NUCLEOTIDE SEQUENCE</scope>
    <source>
        <strain evidence="1">Duluth1</strain>
        <tissue evidence="1">Whole animal</tissue>
    </source>
</reference>
<organism evidence="1 2">
    <name type="scientific">Dreissena polymorpha</name>
    <name type="common">Zebra mussel</name>
    <name type="synonym">Mytilus polymorpha</name>
    <dbReference type="NCBI Taxonomy" id="45954"/>
    <lineage>
        <taxon>Eukaryota</taxon>
        <taxon>Metazoa</taxon>
        <taxon>Spiralia</taxon>
        <taxon>Lophotrochozoa</taxon>
        <taxon>Mollusca</taxon>
        <taxon>Bivalvia</taxon>
        <taxon>Autobranchia</taxon>
        <taxon>Heteroconchia</taxon>
        <taxon>Euheterodonta</taxon>
        <taxon>Imparidentia</taxon>
        <taxon>Neoheterodontei</taxon>
        <taxon>Myida</taxon>
        <taxon>Dreissenoidea</taxon>
        <taxon>Dreissenidae</taxon>
        <taxon>Dreissena</taxon>
    </lineage>
</organism>
<gene>
    <name evidence="1" type="ORF">DPMN_111144</name>
</gene>
<dbReference type="AlphaFoldDB" id="A0A9D4KDC9"/>
<evidence type="ECO:0000313" key="2">
    <source>
        <dbReference type="Proteomes" id="UP000828390"/>
    </source>
</evidence>